<organism evidence="2 3">
    <name type="scientific">Couchioplanes caeruleus subsp. caeruleus</name>
    <dbReference type="NCBI Taxonomy" id="56427"/>
    <lineage>
        <taxon>Bacteria</taxon>
        <taxon>Bacillati</taxon>
        <taxon>Actinomycetota</taxon>
        <taxon>Actinomycetes</taxon>
        <taxon>Micromonosporales</taxon>
        <taxon>Micromonosporaceae</taxon>
        <taxon>Couchioplanes</taxon>
    </lineage>
</organism>
<sequence>MITDAAGTPLAVTLTGGHRNDVTQLLPLVEAIPPIRGLVGRPLRRPRRIYADRGYDHDKYRRLLRQRGITPVIARRGTAHGSGLGTKRWVVERTFAWLHAFKRLRTRSERRADVHQAMLSLACAVICLRKLLASF</sequence>
<accession>A0A1K0FC77</accession>
<dbReference type="Proteomes" id="UP000182486">
    <property type="component" value="Unassembled WGS sequence"/>
</dbReference>
<feature type="domain" description="Transposase IS4-like" evidence="1">
    <location>
        <begin position="2"/>
        <end position="125"/>
    </location>
</feature>
<dbReference type="InterPro" id="IPR002559">
    <property type="entry name" value="Transposase_11"/>
</dbReference>
<dbReference type="Pfam" id="PF01609">
    <property type="entry name" value="DDE_Tnp_1"/>
    <property type="match status" value="1"/>
</dbReference>
<dbReference type="GO" id="GO:0003677">
    <property type="term" value="F:DNA binding"/>
    <property type="evidence" value="ECO:0007669"/>
    <property type="project" value="InterPro"/>
</dbReference>
<protein>
    <submittedName>
        <fullName evidence="2">Transposase</fullName>
    </submittedName>
</protein>
<gene>
    <name evidence="2" type="ORF">BG844_32295</name>
</gene>
<evidence type="ECO:0000259" key="1">
    <source>
        <dbReference type="Pfam" id="PF01609"/>
    </source>
</evidence>
<proteinExistence type="predicted"/>
<dbReference type="GO" id="GO:0004803">
    <property type="term" value="F:transposase activity"/>
    <property type="evidence" value="ECO:0007669"/>
    <property type="project" value="InterPro"/>
</dbReference>
<dbReference type="AlphaFoldDB" id="A0A1K0FC77"/>
<name>A0A1K0FC77_9ACTN</name>
<evidence type="ECO:0000313" key="3">
    <source>
        <dbReference type="Proteomes" id="UP000182486"/>
    </source>
</evidence>
<dbReference type="GO" id="GO:0006313">
    <property type="term" value="P:DNA transposition"/>
    <property type="evidence" value="ECO:0007669"/>
    <property type="project" value="InterPro"/>
</dbReference>
<keyword evidence="3" id="KW-1185">Reference proteome</keyword>
<dbReference type="PANTHER" id="PTHR30007:SF1">
    <property type="entry name" value="BLR1914 PROTEIN"/>
    <property type="match status" value="1"/>
</dbReference>
<comment type="caution">
    <text evidence="2">The sequence shown here is derived from an EMBL/GenBank/DDBJ whole genome shotgun (WGS) entry which is preliminary data.</text>
</comment>
<evidence type="ECO:0000313" key="2">
    <source>
        <dbReference type="EMBL" id="OJF10425.1"/>
    </source>
</evidence>
<dbReference type="PANTHER" id="PTHR30007">
    <property type="entry name" value="PHP DOMAIN PROTEIN"/>
    <property type="match status" value="1"/>
</dbReference>
<reference evidence="2 3" key="1">
    <citation type="submission" date="2016-09" db="EMBL/GenBank/DDBJ databases">
        <title>Couchioplanes caeruleus draft genome sequence.</title>
        <authorList>
            <person name="Sheehan J."/>
            <person name="Caffrey P."/>
        </authorList>
    </citation>
    <scope>NUCLEOTIDE SEQUENCE [LARGE SCALE GENOMIC DNA]</scope>
    <source>
        <strain evidence="2 3">DSM 43634</strain>
    </source>
</reference>
<dbReference type="NCBIfam" id="NF033580">
    <property type="entry name" value="transpos_IS5_3"/>
    <property type="match status" value="1"/>
</dbReference>
<dbReference type="EMBL" id="MEIA01000477">
    <property type="protein sequence ID" value="OJF10425.1"/>
    <property type="molecule type" value="Genomic_DNA"/>
</dbReference>